<comment type="pathway">
    <text evidence="1 9 11">Cofactor biosynthesis; thiamine diphosphate biosynthesis; thiamine phosphate from 4-amino-2-methyl-5-diphosphomethylpyrimidine and 4-methyl-5-(2-phosphoethyl)-thiazole: step 1/1.</text>
</comment>
<evidence type="ECO:0000256" key="4">
    <source>
        <dbReference type="ARBA" id="ARBA00022842"/>
    </source>
</evidence>
<evidence type="ECO:0000256" key="8">
    <source>
        <dbReference type="ARBA" id="ARBA00047883"/>
    </source>
</evidence>
<evidence type="ECO:0000256" key="1">
    <source>
        <dbReference type="ARBA" id="ARBA00005165"/>
    </source>
</evidence>
<dbReference type="HAMAP" id="MF_00097">
    <property type="entry name" value="TMP_synthase"/>
    <property type="match status" value="1"/>
</dbReference>
<dbReference type="GO" id="GO:0009229">
    <property type="term" value="P:thiamine diphosphate biosynthetic process"/>
    <property type="evidence" value="ECO:0007669"/>
    <property type="project" value="UniProtKB-UniRule"/>
</dbReference>
<dbReference type="AlphaFoldDB" id="A0A9D2SRK5"/>
<organism evidence="13 14">
    <name type="scientific">Candidatus Eisenbergiella merdavium</name>
    <dbReference type="NCBI Taxonomy" id="2838551"/>
    <lineage>
        <taxon>Bacteria</taxon>
        <taxon>Bacillati</taxon>
        <taxon>Bacillota</taxon>
        <taxon>Clostridia</taxon>
        <taxon>Lachnospirales</taxon>
        <taxon>Lachnospiraceae</taxon>
        <taxon>Eisenbergiella</taxon>
    </lineage>
</organism>
<evidence type="ECO:0000256" key="10">
    <source>
        <dbReference type="RuleBase" id="RU003826"/>
    </source>
</evidence>
<feature type="domain" description="Thiamine phosphate synthase/TenI" evidence="12">
    <location>
        <begin position="10"/>
        <end position="190"/>
    </location>
</feature>
<dbReference type="PANTHER" id="PTHR20857:SF15">
    <property type="entry name" value="THIAMINE-PHOSPHATE SYNTHASE"/>
    <property type="match status" value="1"/>
</dbReference>
<keyword evidence="4 9" id="KW-0460">Magnesium</keyword>
<feature type="binding site" evidence="9">
    <location>
        <begin position="40"/>
        <end position="44"/>
    </location>
    <ligand>
        <name>4-amino-2-methyl-5-(diphosphooxymethyl)pyrimidine</name>
        <dbReference type="ChEBI" id="CHEBI:57841"/>
    </ligand>
</feature>
<protein>
    <recommendedName>
        <fullName evidence="9">Thiamine-phosphate synthase</fullName>
        <shortName evidence="9">TP synthase</shortName>
        <shortName evidence="9">TPS</shortName>
        <ecNumber evidence="9">2.5.1.3</ecNumber>
    </recommendedName>
    <alternativeName>
        <fullName evidence="9">Thiamine-phosphate pyrophosphorylase</fullName>
        <shortName evidence="9">TMP pyrophosphorylase</shortName>
        <shortName evidence="9">TMP-PPase</shortName>
    </alternativeName>
</protein>
<dbReference type="Gene3D" id="3.20.20.70">
    <property type="entry name" value="Aldolase class I"/>
    <property type="match status" value="1"/>
</dbReference>
<reference evidence="13" key="1">
    <citation type="journal article" date="2021" name="PeerJ">
        <title>Extensive microbial diversity within the chicken gut microbiome revealed by metagenomics and culture.</title>
        <authorList>
            <person name="Gilroy R."/>
            <person name="Ravi A."/>
            <person name="Getino M."/>
            <person name="Pursley I."/>
            <person name="Horton D.L."/>
            <person name="Alikhan N.F."/>
            <person name="Baker D."/>
            <person name="Gharbi K."/>
            <person name="Hall N."/>
            <person name="Watson M."/>
            <person name="Adriaenssens E.M."/>
            <person name="Foster-Nyarko E."/>
            <person name="Jarju S."/>
            <person name="Secka A."/>
            <person name="Antonio M."/>
            <person name="Oren A."/>
            <person name="Chaudhuri R.R."/>
            <person name="La Ragione R."/>
            <person name="Hildebrand F."/>
            <person name="Pallen M.J."/>
        </authorList>
    </citation>
    <scope>NUCLEOTIDE SEQUENCE</scope>
    <source>
        <strain evidence="13">USAMLcec2-132</strain>
    </source>
</reference>
<keyword evidence="3 9" id="KW-0479">Metal-binding</keyword>
<evidence type="ECO:0000259" key="12">
    <source>
        <dbReference type="Pfam" id="PF02581"/>
    </source>
</evidence>
<dbReference type="EC" id="2.5.1.3" evidence="9"/>
<sequence>MNFDRKKLLLYAVTDSGKKADRPLPERVESALKGGATCIQLREKELTGEALMKEAEQIRALCAAYRVPLIINDDVELAVSLDADGVHVGQRDMGAKEARRRLGPGKIVGVSARTVEQAVRAWEDGADYLGVGAVFHTGSKADARQIAHDTLRRICVAVPIPAVAIGGITEENVLQLKGSGISGIAVISAVFAKEDVQAAAERLRKLAESVVETPKEQNAGDCQ</sequence>
<evidence type="ECO:0000313" key="14">
    <source>
        <dbReference type="Proteomes" id="UP000823891"/>
    </source>
</evidence>
<comment type="caution">
    <text evidence="13">The sequence shown here is derived from an EMBL/GenBank/DDBJ whole genome shotgun (WGS) entry which is preliminary data.</text>
</comment>
<comment type="cofactor">
    <cofactor evidence="9">
        <name>Mg(2+)</name>
        <dbReference type="ChEBI" id="CHEBI:18420"/>
    </cofactor>
    <text evidence="9">Binds 1 Mg(2+) ion per subunit.</text>
</comment>
<dbReference type="FunFam" id="3.20.20.70:FF:000096">
    <property type="entry name" value="Thiamine-phosphate synthase"/>
    <property type="match status" value="1"/>
</dbReference>
<dbReference type="InterPro" id="IPR013785">
    <property type="entry name" value="Aldolase_TIM"/>
</dbReference>
<comment type="catalytic activity">
    <reaction evidence="6 9 10">
        <text>4-methyl-5-(2-phosphooxyethyl)-thiazole + 4-amino-2-methyl-5-(diphosphooxymethyl)pyrimidine + H(+) = thiamine phosphate + diphosphate</text>
        <dbReference type="Rhea" id="RHEA:22328"/>
        <dbReference type="ChEBI" id="CHEBI:15378"/>
        <dbReference type="ChEBI" id="CHEBI:33019"/>
        <dbReference type="ChEBI" id="CHEBI:37575"/>
        <dbReference type="ChEBI" id="CHEBI:57841"/>
        <dbReference type="ChEBI" id="CHEBI:58296"/>
        <dbReference type="EC" id="2.5.1.3"/>
    </reaction>
</comment>
<evidence type="ECO:0000256" key="7">
    <source>
        <dbReference type="ARBA" id="ARBA00047851"/>
    </source>
</evidence>
<dbReference type="SUPFAM" id="SSF51391">
    <property type="entry name" value="Thiamin phosphate synthase"/>
    <property type="match status" value="1"/>
</dbReference>
<feature type="binding site" evidence="9">
    <location>
        <position position="72"/>
    </location>
    <ligand>
        <name>4-amino-2-methyl-5-(diphosphooxymethyl)pyrimidine</name>
        <dbReference type="ChEBI" id="CHEBI:57841"/>
    </ligand>
</feature>
<feature type="binding site" evidence="9">
    <location>
        <position position="140"/>
    </location>
    <ligand>
        <name>4-amino-2-methyl-5-(diphosphooxymethyl)pyrimidine</name>
        <dbReference type="ChEBI" id="CHEBI:57841"/>
    </ligand>
</feature>
<evidence type="ECO:0000256" key="6">
    <source>
        <dbReference type="ARBA" id="ARBA00047334"/>
    </source>
</evidence>
<name>A0A9D2SRK5_9FIRM</name>
<dbReference type="InterPro" id="IPR036206">
    <property type="entry name" value="ThiamineP_synth_sf"/>
</dbReference>
<dbReference type="InterPro" id="IPR034291">
    <property type="entry name" value="TMP_synthase"/>
</dbReference>
<comment type="similarity">
    <text evidence="9 10">Belongs to the thiamine-phosphate synthase family.</text>
</comment>
<comment type="catalytic activity">
    <reaction evidence="8 9 10">
        <text>2-[(2R,5Z)-2-carboxy-4-methylthiazol-5(2H)-ylidene]ethyl phosphate + 4-amino-2-methyl-5-(diphosphooxymethyl)pyrimidine + 2 H(+) = thiamine phosphate + CO2 + diphosphate</text>
        <dbReference type="Rhea" id="RHEA:47844"/>
        <dbReference type="ChEBI" id="CHEBI:15378"/>
        <dbReference type="ChEBI" id="CHEBI:16526"/>
        <dbReference type="ChEBI" id="CHEBI:33019"/>
        <dbReference type="ChEBI" id="CHEBI:37575"/>
        <dbReference type="ChEBI" id="CHEBI:57841"/>
        <dbReference type="ChEBI" id="CHEBI:62899"/>
        <dbReference type="EC" id="2.5.1.3"/>
    </reaction>
</comment>
<feature type="binding site" evidence="9">
    <location>
        <position position="111"/>
    </location>
    <ligand>
        <name>4-amino-2-methyl-5-(diphosphooxymethyl)pyrimidine</name>
        <dbReference type="ChEBI" id="CHEBI:57841"/>
    </ligand>
</feature>
<dbReference type="GO" id="GO:0005737">
    <property type="term" value="C:cytoplasm"/>
    <property type="evidence" value="ECO:0007669"/>
    <property type="project" value="TreeGrafter"/>
</dbReference>
<evidence type="ECO:0000256" key="5">
    <source>
        <dbReference type="ARBA" id="ARBA00022977"/>
    </source>
</evidence>
<evidence type="ECO:0000313" key="13">
    <source>
        <dbReference type="EMBL" id="HJC24602.1"/>
    </source>
</evidence>
<feature type="binding site" evidence="9">
    <location>
        <begin position="137"/>
        <end position="139"/>
    </location>
    <ligand>
        <name>2-[(2R,5Z)-2-carboxy-4-methylthiazol-5(2H)-ylidene]ethyl phosphate</name>
        <dbReference type="ChEBI" id="CHEBI:62899"/>
    </ligand>
</feature>
<dbReference type="GO" id="GO:0009228">
    <property type="term" value="P:thiamine biosynthetic process"/>
    <property type="evidence" value="ECO:0007669"/>
    <property type="project" value="UniProtKB-KW"/>
</dbReference>
<dbReference type="PANTHER" id="PTHR20857">
    <property type="entry name" value="THIAMINE-PHOSPHATE PYROPHOSPHORYLASE"/>
    <property type="match status" value="1"/>
</dbReference>
<dbReference type="GO" id="GO:0000287">
    <property type="term" value="F:magnesium ion binding"/>
    <property type="evidence" value="ECO:0007669"/>
    <property type="project" value="UniProtKB-UniRule"/>
</dbReference>
<proteinExistence type="inferred from homology"/>
<evidence type="ECO:0000256" key="2">
    <source>
        <dbReference type="ARBA" id="ARBA00022679"/>
    </source>
</evidence>
<evidence type="ECO:0000256" key="9">
    <source>
        <dbReference type="HAMAP-Rule" id="MF_00097"/>
    </source>
</evidence>
<keyword evidence="2 9" id="KW-0808">Transferase</keyword>
<evidence type="ECO:0000256" key="11">
    <source>
        <dbReference type="RuleBase" id="RU004253"/>
    </source>
</evidence>
<gene>
    <name evidence="9 13" type="primary">thiE</name>
    <name evidence="13" type="ORF">H9761_12955</name>
</gene>
<dbReference type="InterPro" id="IPR022998">
    <property type="entry name" value="ThiamineP_synth_TenI"/>
</dbReference>
<dbReference type="GO" id="GO:0004789">
    <property type="term" value="F:thiamine-phosphate diphosphorylase activity"/>
    <property type="evidence" value="ECO:0007669"/>
    <property type="project" value="UniProtKB-UniRule"/>
</dbReference>
<dbReference type="NCBIfam" id="TIGR00693">
    <property type="entry name" value="thiE"/>
    <property type="match status" value="1"/>
</dbReference>
<dbReference type="Pfam" id="PF02581">
    <property type="entry name" value="TMP-TENI"/>
    <property type="match status" value="1"/>
</dbReference>
<dbReference type="CDD" id="cd00564">
    <property type="entry name" value="TMP_TenI"/>
    <property type="match status" value="1"/>
</dbReference>
<reference evidence="13" key="2">
    <citation type="submission" date="2021-04" db="EMBL/GenBank/DDBJ databases">
        <authorList>
            <person name="Gilroy R."/>
        </authorList>
    </citation>
    <scope>NUCLEOTIDE SEQUENCE</scope>
    <source>
        <strain evidence="13">USAMLcec2-132</strain>
    </source>
</reference>
<feature type="binding site" evidence="9">
    <location>
        <position position="167"/>
    </location>
    <ligand>
        <name>2-[(2R,5Z)-2-carboxy-4-methylthiazol-5(2H)-ylidene]ethyl phosphate</name>
        <dbReference type="ChEBI" id="CHEBI:62899"/>
    </ligand>
</feature>
<feature type="binding site" evidence="9">
    <location>
        <begin position="187"/>
        <end position="188"/>
    </location>
    <ligand>
        <name>2-[(2R,5Z)-2-carboxy-4-methylthiazol-5(2H)-ylidene]ethyl phosphate</name>
        <dbReference type="ChEBI" id="CHEBI:62899"/>
    </ligand>
</feature>
<evidence type="ECO:0000256" key="3">
    <source>
        <dbReference type="ARBA" id="ARBA00022723"/>
    </source>
</evidence>
<comment type="catalytic activity">
    <reaction evidence="7 9 10">
        <text>2-(2-carboxy-4-methylthiazol-5-yl)ethyl phosphate + 4-amino-2-methyl-5-(diphosphooxymethyl)pyrimidine + 2 H(+) = thiamine phosphate + CO2 + diphosphate</text>
        <dbReference type="Rhea" id="RHEA:47848"/>
        <dbReference type="ChEBI" id="CHEBI:15378"/>
        <dbReference type="ChEBI" id="CHEBI:16526"/>
        <dbReference type="ChEBI" id="CHEBI:33019"/>
        <dbReference type="ChEBI" id="CHEBI:37575"/>
        <dbReference type="ChEBI" id="CHEBI:57841"/>
        <dbReference type="ChEBI" id="CHEBI:62890"/>
        <dbReference type="EC" id="2.5.1.3"/>
    </reaction>
</comment>
<feature type="binding site" evidence="9">
    <location>
        <position position="73"/>
    </location>
    <ligand>
        <name>Mg(2+)</name>
        <dbReference type="ChEBI" id="CHEBI:18420"/>
    </ligand>
</feature>
<accession>A0A9D2SRK5</accession>
<dbReference type="EMBL" id="DWWS01000045">
    <property type="protein sequence ID" value="HJC24602.1"/>
    <property type="molecule type" value="Genomic_DNA"/>
</dbReference>
<dbReference type="Proteomes" id="UP000823891">
    <property type="component" value="Unassembled WGS sequence"/>
</dbReference>
<comment type="function">
    <text evidence="9">Condenses 4-methyl-5-(beta-hydroxyethyl)thiazole monophosphate (THZ-P) and 2-methyl-4-amino-5-hydroxymethyl pyrimidine pyrophosphate (HMP-PP) to form thiamine monophosphate (TMP).</text>
</comment>
<keyword evidence="5 9" id="KW-0784">Thiamine biosynthesis</keyword>
<feature type="binding site" evidence="9">
    <location>
        <position position="92"/>
    </location>
    <ligand>
        <name>Mg(2+)</name>
        <dbReference type="ChEBI" id="CHEBI:18420"/>
    </ligand>
</feature>